<evidence type="ECO:0000313" key="2">
    <source>
        <dbReference type="EMBL" id="QRG68658.1"/>
    </source>
</evidence>
<protein>
    <submittedName>
        <fullName evidence="2">DinB family protein</fullName>
    </submittedName>
</protein>
<proteinExistence type="predicted"/>
<sequence length="175" mass="20177">MNTKELLQRFEESTARYIEELSRFTMEELRRQPSPSEWSIGQMYVHLYQSALYMQLANIAKCQSGSDVTTGEKSEIGRDVFAKGELPPIRVQVPPSPEYTPAQPESKEQILEGLNAVVARVQEVEPQLQAISPEHKIAHPAFGLCNAQEWFQLIEMHYRHHFRQLDRLKGELVQN</sequence>
<feature type="domain" description="DinB-like" evidence="1">
    <location>
        <begin position="10"/>
        <end position="165"/>
    </location>
</feature>
<dbReference type="Proteomes" id="UP000596248">
    <property type="component" value="Chromosome"/>
</dbReference>
<organism evidence="2 3">
    <name type="scientific">Brevibacillus choshinensis</name>
    <dbReference type="NCBI Taxonomy" id="54911"/>
    <lineage>
        <taxon>Bacteria</taxon>
        <taxon>Bacillati</taxon>
        <taxon>Bacillota</taxon>
        <taxon>Bacilli</taxon>
        <taxon>Bacillales</taxon>
        <taxon>Paenibacillaceae</taxon>
        <taxon>Brevibacillus</taxon>
    </lineage>
</organism>
<evidence type="ECO:0000259" key="1">
    <source>
        <dbReference type="Pfam" id="PF12867"/>
    </source>
</evidence>
<dbReference type="SUPFAM" id="SSF109854">
    <property type="entry name" value="DinB/YfiT-like putative metalloenzymes"/>
    <property type="match status" value="1"/>
</dbReference>
<dbReference type="InterPro" id="IPR034660">
    <property type="entry name" value="DinB/YfiT-like"/>
</dbReference>
<reference evidence="2 3" key="1">
    <citation type="submission" date="2021-01" db="EMBL/GenBank/DDBJ databases">
        <title>Identification of strong promoters based on the transcriptome of Brevibacillus choshinensis.</title>
        <authorList>
            <person name="Yao D."/>
            <person name="Zhang K."/>
            <person name="Wu J."/>
        </authorList>
    </citation>
    <scope>NUCLEOTIDE SEQUENCE [LARGE SCALE GENOMIC DNA]</scope>
    <source>
        <strain evidence="2 3">HPD31-SP3</strain>
    </source>
</reference>
<keyword evidence="3" id="KW-1185">Reference proteome</keyword>
<name>A0ABX7FQY4_BRECH</name>
<gene>
    <name evidence="2" type="ORF">JNE38_05775</name>
</gene>
<dbReference type="Gene3D" id="1.20.120.450">
    <property type="entry name" value="dinb family like domain"/>
    <property type="match status" value="1"/>
</dbReference>
<dbReference type="InterPro" id="IPR024775">
    <property type="entry name" value="DinB-like"/>
</dbReference>
<dbReference type="Pfam" id="PF12867">
    <property type="entry name" value="DinB_2"/>
    <property type="match status" value="1"/>
</dbReference>
<accession>A0ABX7FQY4</accession>
<dbReference type="RefSeq" id="WP_203355657.1">
    <property type="nucleotide sequence ID" value="NZ_CP069127.1"/>
</dbReference>
<dbReference type="EMBL" id="CP069127">
    <property type="protein sequence ID" value="QRG68658.1"/>
    <property type="molecule type" value="Genomic_DNA"/>
</dbReference>
<evidence type="ECO:0000313" key="3">
    <source>
        <dbReference type="Proteomes" id="UP000596248"/>
    </source>
</evidence>